<keyword evidence="3" id="KW-1185">Reference proteome</keyword>
<reference evidence="3" key="1">
    <citation type="journal article" date="2019" name="Int. J. Syst. Evol. Microbiol.">
        <title>The Global Catalogue of Microorganisms (GCM) 10K type strain sequencing project: providing services to taxonomists for standard genome sequencing and annotation.</title>
        <authorList>
            <consortium name="The Broad Institute Genomics Platform"/>
            <consortium name="The Broad Institute Genome Sequencing Center for Infectious Disease"/>
            <person name="Wu L."/>
            <person name="Ma J."/>
        </authorList>
    </citation>
    <scope>NUCLEOTIDE SEQUENCE [LARGE SCALE GENOMIC DNA]</scope>
    <source>
        <strain evidence="3">JCM 17924</strain>
    </source>
</reference>
<comment type="caution">
    <text evidence="2">The sequence shown here is derived from an EMBL/GenBank/DDBJ whole genome shotgun (WGS) entry which is preliminary data.</text>
</comment>
<keyword evidence="1" id="KW-0732">Signal</keyword>
<dbReference type="SUPFAM" id="SSF51126">
    <property type="entry name" value="Pectin lyase-like"/>
    <property type="match status" value="1"/>
</dbReference>
<evidence type="ECO:0000313" key="2">
    <source>
        <dbReference type="EMBL" id="GAA4391045.1"/>
    </source>
</evidence>
<gene>
    <name evidence="2" type="ORF">GCM10023186_39930</name>
</gene>
<dbReference type="InterPro" id="IPR011050">
    <property type="entry name" value="Pectin_lyase_fold/virulence"/>
</dbReference>
<dbReference type="Proteomes" id="UP001500454">
    <property type="component" value="Unassembled WGS sequence"/>
</dbReference>
<sequence length="824" mass="86783">MWLLLLLAFVLLLVQRTQAQNVVRVGVGGEYATLNQALAALPSTLTTTHELRLTHGSTFIEDVLIATTGTSTAQLIIKPEAGATGIVLEGTLVFGAGARYVTISGHNGNAARQLTVRQSGSSQPTILFAGDVRNNTVRDAQILGNNTLSTGGVVEFGGTTTTGNDDNSLTGNLISNATPGQMPANLVYAANTSTTGLNDRVTILQNELVNYAQAGIKVGAGNGDAWMIRDNSFYYNLPTAAITAQTGISFAPGLGSDNNTISGNYIGGTAPLGTGATWLNAGSQTFIGIVVNCGTASGAQANVVENNTVRNISLSQASTQSFQALLVSGGRSELTGNAVNAVSNNGTAGVNSLVSQAQVVLNTFTVAQGQVMSIQNGETVVTGNLVIQGTLNHTGGDIVVNGDFTNTGAFAQTLGNLEVKGNMNNYGVFSCTTGGVLLTGAGAQTVSGGLYYNLEVRGGGVKTLTDDITLANNLVMNGGILQTGPANKIRLNPDALLTETTTSYVLGNVEARRTPQAGTTEIFGNLGLAITPQVGSTLPGLTIVTRVTGTAPSGSGFVGIKRYFDISAPMYSGTGMNVQMRIDHLAHELNGLQPADLTFFKSSDNGSTWQLKGRSSGTSTYAVLNGVDGFSRWTLGRQQQPLPVSLTAYQVRRQQEDAVLTWTTVSETNNRGYGVEVSTDGLQYHQLAFVPAAEGNTTSARHYRYTDRENGKQGTRYYRLRQVDRNGDKVTYYGPRAVSFDAKSGLLAYPTAFEQNLTLEVNMVSAGVATLTLTDMTGKPVWCRQQDLPAGRSKLSVQPQCPRGGYVLMATLNGQQYQQRLLRK</sequence>
<accession>A0ABP8JIE8</accession>
<evidence type="ECO:0008006" key="4">
    <source>
        <dbReference type="Google" id="ProtNLM"/>
    </source>
</evidence>
<feature type="signal peptide" evidence="1">
    <location>
        <begin position="1"/>
        <end position="19"/>
    </location>
</feature>
<evidence type="ECO:0000313" key="3">
    <source>
        <dbReference type="Proteomes" id="UP001500454"/>
    </source>
</evidence>
<dbReference type="Gene3D" id="2.60.40.10">
    <property type="entry name" value="Immunoglobulins"/>
    <property type="match status" value="1"/>
</dbReference>
<organism evidence="2 3">
    <name type="scientific">Hymenobacter koreensis</name>
    <dbReference type="NCBI Taxonomy" id="1084523"/>
    <lineage>
        <taxon>Bacteria</taxon>
        <taxon>Pseudomonadati</taxon>
        <taxon>Bacteroidota</taxon>
        <taxon>Cytophagia</taxon>
        <taxon>Cytophagales</taxon>
        <taxon>Hymenobacteraceae</taxon>
        <taxon>Hymenobacter</taxon>
    </lineage>
</organism>
<proteinExistence type="predicted"/>
<dbReference type="InterPro" id="IPR013783">
    <property type="entry name" value="Ig-like_fold"/>
</dbReference>
<name>A0ABP8JIE8_9BACT</name>
<evidence type="ECO:0000256" key="1">
    <source>
        <dbReference type="SAM" id="SignalP"/>
    </source>
</evidence>
<protein>
    <recommendedName>
        <fullName evidence="4">T9SS type A sorting domain-containing protein</fullName>
    </recommendedName>
</protein>
<feature type="chain" id="PRO_5045083330" description="T9SS type A sorting domain-containing protein" evidence="1">
    <location>
        <begin position="20"/>
        <end position="824"/>
    </location>
</feature>
<dbReference type="EMBL" id="BAABHA010000015">
    <property type="protein sequence ID" value="GAA4391045.1"/>
    <property type="molecule type" value="Genomic_DNA"/>
</dbReference>